<dbReference type="Proteomes" id="UP000325577">
    <property type="component" value="Linkage Group LG11"/>
</dbReference>
<dbReference type="Gene3D" id="3.60.110.10">
    <property type="entry name" value="Carbon-nitrogen hydrolase"/>
    <property type="match status" value="1"/>
</dbReference>
<feature type="domain" description="CN hydrolase" evidence="2">
    <location>
        <begin position="1"/>
        <end position="191"/>
    </location>
</feature>
<dbReference type="InterPro" id="IPR036526">
    <property type="entry name" value="C-N_Hydrolase_sf"/>
</dbReference>
<keyword evidence="1" id="KW-0378">Hydrolase</keyword>
<proteinExistence type="predicted"/>
<sequence length="200" mass="22309">MGMGGRGVVVSALQFACTDDVSSNVATAERRQELFEGYYFCQAQREDFFQQGCRNWQKSWGKSHIPDGPGYQEKFYFNTGGTGFKWFPEAARSMVLQAAEILLYPTAIGSEPQDERLDPRDHWQRVMQGHAGANLVPLISSNRIGKEIIQTQHGKSAIKFYGNSFIAGPTGEIVAAADDKEEAILVAEFDLDNIKSKRYS</sequence>
<accession>A0A5J5BNN6</accession>
<dbReference type="AlphaFoldDB" id="A0A5J5BNN6"/>
<dbReference type="GO" id="GO:0050126">
    <property type="term" value="F:N-carbamoylputrescine amidase activity"/>
    <property type="evidence" value="ECO:0007669"/>
    <property type="project" value="TreeGrafter"/>
</dbReference>
<dbReference type="PROSITE" id="PS50263">
    <property type="entry name" value="CN_HYDROLASE"/>
    <property type="match status" value="1"/>
</dbReference>
<evidence type="ECO:0000313" key="3">
    <source>
        <dbReference type="EMBL" id="KAA8544254.1"/>
    </source>
</evidence>
<dbReference type="PANTHER" id="PTHR43674:SF2">
    <property type="entry name" value="BETA-UREIDOPROPIONASE"/>
    <property type="match status" value="1"/>
</dbReference>
<gene>
    <name evidence="3" type="ORF">F0562_022266</name>
</gene>
<dbReference type="GO" id="GO:0033388">
    <property type="term" value="P:putrescine biosynthetic process from arginine"/>
    <property type="evidence" value="ECO:0007669"/>
    <property type="project" value="TreeGrafter"/>
</dbReference>
<dbReference type="InterPro" id="IPR050345">
    <property type="entry name" value="Aliph_Amidase/BUP"/>
</dbReference>
<protein>
    <recommendedName>
        <fullName evidence="2">CN hydrolase domain-containing protein</fullName>
    </recommendedName>
</protein>
<evidence type="ECO:0000256" key="1">
    <source>
        <dbReference type="ARBA" id="ARBA00022801"/>
    </source>
</evidence>
<evidence type="ECO:0000313" key="4">
    <source>
        <dbReference type="Proteomes" id="UP000325577"/>
    </source>
</evidence>
<dbReference type="PANTHER" id="PTHR43674">
    <property type="entry name" value="NITRILASE C965.09-RELATED"/>
    <property type="match status" value="1"/>
</dbReference>
<dbReference type="Pfam" id="PF00795">
    <property type="entry name" value="CN_hydrolase"/>
    <property type="match status" value="1"/>
</dbReference>
<evidence type="ECO:0000259" key="2">
    <source>
        <dbReference type="PROSITE" id="PS50263"/>
    </source>
</evidence>
<dbReference type="InterPro" id="IPR003010">
    <property type="entry name" value="C-N_Hydrolase"/>
</dbReference>
<name>A0A5J5BNN6_9ASTE</name>
<dbReference type="SUPFAM" id="SSF56317">
    <property type="entry name" value="Carbon-nitrogen hydrolase"/>
    <property type="match status" value="1"/>
</dbReference>
<reference evidence="3 4" key="1">
    <citation type="submission" date="2019-09" db="EMBL/GenBank/DDBJ databases">
        <title>A chromosome-level genome assembly of the Chinese tupelo Nyssa sinensis.</title>
        <authorList>
            <person name="Yang X."/>
            <person name="Kang M."/>
            <person name="Yang Y."/>
            <person name="Xiong H."/>
            <person name="Wang M."/>
            <person name="Zhang Z."/>
            <person name="Wang Z."/>
            <person name="Wu H."/>
            <person name="Ma T."/>
            <person name="Liu J."/>
            <person name="Xi Z."/>
        </authorList>
    </citation>
    <scope>NUCLEOTIDE SEQUENCE [LARGE SCALE GENOMIC DNA]</scope>
    <source>
        <strain evidence="3">J267</strain>
        <tissue evidence="3">Leaf</tissue>
    </source>
</reference>
<dbReference type="OrthoDB" id="412018at2759"/>
<organism evidence="3 4">
    <name type="scientific">Nyssa sinensis</name>
    <dbReference type="NCBI Taxonomy" id="561372"/>
    <lineage>
        <taxon>Eukaryota</taxon>
        <taxon>Viridiplantae</taxon>
        <taxon>Streptophyta</taxon>
        <taxon>Embryophyta</taxon>
        <taxon>Tracheophyta</taxon>
        <taxon>Spermatophyta</taxon>
        <taxon>Magnoliopsida</taxon>
        <taxon>eudicotyledons</taxon>
        <taxon>Gunneridae</taxon>
        <taxon>Pentapetalae</taxon>
        <taxon>asterids</taxon>
        <taxon>Cornales</taxon>
        <taxon>Nyssaceae</taxon>
        <taxon>Nyssa</taxon>
    </lineage>
</organism>
<dbReference type="EMBL" id="CM018034">
    <property type="protein sequence ID" value="KAA8544254.1"/>
    <property type="molecule type" value="Genomic_DNA"/>
</dbReference>
<keyword evidence="4" id="KW-1185">Reference proteome</keyword>